<dbReference type="Proteomes" id="UP001358586">
    <property type="component" value="Chromosome 2"/>
</dbReference>
<reference evidence="1 2" key="1">
    <citation type="submission" date="2023-03" db="EMBL/GenBank/DDBJ databases">
        <title>WGS of Gossypium arboreum.</title>
        <authorList>
            <person name="Yu D."/>
        </authorList>
    </citation>
    <scope>NUCLEOTIDE SEQUENCE [LARGE SCALE GENOMIC DNA]</scope>
    <source>
        <tissue evidence="1">Leaf</tissue>
    </source>
</reference>
<evidence type="ECO:0000313" key="1">
    <source>
        <dbReference type="EMBL" id="KAK5842152.1"/>
    </source>
</evidence>
<name>A0ABR0QTG5_GOSAR</name>
<comment type="caution">
    <text evidence="1">The sequence shown here is derived from an EMBL/GenBank/DDBJ whole genome shotgun (WGS) entry which is preliminary data.</text>
</comment>
<keyword evidence="2" id="KW-1185">Reference proteome</keyword>
<proteinExistence type="predicted"/>
<protein>
    <submittedName>
        <fullName evidence="1">Uncharacterized protein</fullName>
    </submittedName>
</protein>
<evidence type="ECO:0000313" key="2">
    <source>
        <dbReference type="Proteomes" id="UP001358586"/>
    </source>
</evidence>
<accession>A0ABR0QTG5</accession>
<dbReference type="EMBL" id="JARKNE010000002">
    <property type="protein sequence ID" value="KAK5842152.1"/>
    <property type="molecule type" value="Genomic_DNA"/>
</dbReference>
<organism evidence="1 2">
    <name type="scientific">Gossypium arboreum</name>
    <name type="common">Tree cotton</name>
    <name type="synonym">Gossypium nanking</name>
    <dbReference type="NCBI Taxonomy" id="29729"/>
    <lineage>
        <taxon>Eukaryota</taxon>
        <taxon>Viridiplantae</taxon>
        <taxon>Streptophyta</taxon>
        <taxon>Embryophyta</taxon>
        <taxon>Tracheophyta</taxon>
        <taxon>Spermatophyta</taxon>
        <taxon>Magnoliopsida</taxon>
        <taxon>eudicotyledons</taxon>
        <taxon>Gunneridae</taxon>
        <taxon>Pentapetalae</taxon>
        <taxon>rosids</taxon>
        <taxon>malvids</taxon>
        <taxon>Malvales</taxon>
        <taxon>Malvaceae</taxon>
        <taxon>Malvoideae</taxon>
        <taxon>Gossypium</taxon>
    </lineage>
</organism>
<sequence>MQLLNPPWLEGPPRNFPKVLDLTNFQVLELGHEHVGHYDVSIDHPIEAHYATYRLKVVFLRSSTIDSDDFIMFSMFGISAVLRSGEKNGLCLKMWVALGILFHSMGNSMPSTETEEL</sequence>
<gene>
    <name evidence="1" type="ORF">PVK06_004481</name>
</gene>